<dbReference type="InterPro" id="IPR011681">
    <property type="entry name" value="GcrA"/>
</dbReference>
<dbReference type="Proteomes" id="UP000539957">
    <property type="component" value="Unassembled WGS sequence"/>
</dbReference>
<dbReference type="EMBL" id="JACHKY010000006">
    <property type="protein sequence ID" value="MBB4799618.1"/>
    <property type="molecule type" value="Genomic_DNA"/>
</dbReference>
<reference evidence="2 3" key="1">
    <citation type="submission" date="2020-08" db="EMBL/GenBank/DDBJ databases">
        <title>Functional genomics of gut bacteria from endangered species of beetles.</title>
        <authorList>
            <person name="Carlos-Shanley C."/>
        </authorList>
    </citation>
    <scope>NUCLEOTIDE SEQUENCE [LARGE SCALE GENOMIC DNA]</scope>
    <source>
        <strain evidence="2 3">S00123</strain>
    </source>
</reference>
<protein>
    <submittedName>
        <fullName evidence="2">GcrA cell cycle regulator</fullName>
    </submittedName>
</protein>
<proteinExistence type="predicted"/>
<feature type="region of interest" description="Disordered" evidence="1">
    <location>
        <begin position="53"/>
        <end position="95"/>
    </location>
</feature>
<evidence type="ECO:0000313" key="2">
    <source>
        <dbReference type="EMBL" id="MBB4799618.1"/>
    </source>
</evidence>
<evidence type="ECO:0000256" key="1">
    <source>
        <dbReference type="SAM" id="MobiDB-lite"/>
    </source>
</evidence>
<organism evidence="2 3">
    <name type="scientific">Brevundimonas bullata</name>
    <dbReference type="NCBI Taxonomy" id="13160"/>
    <lineage>
        <taxon>Bacteria</taxon>
        <taxon>Pseudomonadati</taxon>
        <taxon>Pseudomonadota</taxon>
        <taxon>Alphaproteobacteria</taxon>
        <taxon>Caulobacterales</taxon>
        <taxon>Caulobacteraceae</taxon>
        <taxon>Brevundimonas</taxon>
    </lineage>
</organism>
<name>A0A7W7ISQ3_9CAUL</name>
<keyword evidence="3" id="KW-1185">Reference proteome</keyword>
<sequence>MSASVWTVERIRRLIALWGEGRTAAAIADRLGPEISRCAVLGKVHRLGLVRAAPARPPSRPRGASAFPKRRFQQVAPSRPASQVSSPAAPERPEATVLSVRRGQCRWPYGTPGSVDFGLCGHAVARGAFCAAHAAIGYQTRPMSAEGLMRLAGFGHDPS</sequence>
<accession>A0A7W7ISQ3</accession>
<evidence type="ECO:0000313" key="3">
    <source>
        <dbReference type="Proteomes" id="UP000539957"/>
    </source>
</evidence>
<dbReference type="AlphaFoldDB" id="A0A7W7ISQ3"/>
<gene>
    <name evidence="2" type="ORF">HNP32_003376</name>
</gene>
<comment type="caution">
    <text evidence="2">The sequence shown here is derived from an EMBL/GenBank/DDBJ whole genome shotgun (WGS) entry which is preliminary data.</text>
</comment>
<dbReference type="Pfam" id="PF07750">
    <property type="entry name" value="GcrA"/>
    <property type="match status" value="1"/>
</dbReference>
<dbReference type="RefSeq" id="WP_184273191.1">
    <property type="nucleotide sequence ID" value="NZ_CP194722.1"/>
</dbReference>